<evidence type="ECO:0000256" key="2">
    <source>
        <dbReference type="ARBA" id="ARBA00008053"/>
    </source>
</evidence>
<evidence type="ECO:0000256" key="5">
    <source>
        <dbReference type="ARBA" id="ARBA00023136"/>
    </source>
</evidence>
<keyword evidence="5 6" id="KW-0472">Membrane</keyword>
<dbReference type="PANTHER" id="PTHR35791">
    <property type="entry name" value="UPF0754 MEMBRANE PROTEIN YHEB"/>
    <property type="match status" value="1"/>
</dbReference>
<evidence type="ECO:0000313" key="7">
    <source>
        <dbReference type="EMBL" id="ACV68657.1"/>
    </source>
</evidence>
<dbReference type="EMBL" id="CP001734">
    <property type="protein sequence ID" value="ACV68657.1"/>
    <property type="molecule type" value="Genomic_DNA"/>
</dbReference>
<dbReference type="eggNOG" id="COG4399">
    <property type="taxonomic scope" value="Bacteria"/>
</dbReference>
<comment type="similarity">
    <text evidence="2">Belongs to the UPF0754 family.</text>
</comment>
<organism evidence="7 8">
    <name type="scientific">Desulfohalobium retbaense (strain ATCC 49708 / DSM 5692 / JCM 16813 / HR100)</name>
    <dbReference type="NCBI Taxonomy" id="485915"/>
    <lineage>
        <taxon>Bacteria</taxon>
        <taxon>Pseudomonadati</taxon>
        <taxon>Thermodesulfobacteriota</taxon>
        <taxon>Desulfovibrionia</taxon>
        <taxon>Desulfovibrionales</taxon>
        <taxon>Desulfohalobiaceae</taxon>
        <taxon>Desulfohalobium</taxon>
    </lineage>
</organism>
<evidence type="ECO:0000313" key="8">
    <source>
        <dbReference type="Proteomes" id="UP000001052"/>
    </source>
</evidence>
<proteinExistence type="inferred from homology"/>
<gene>
    <name evidence="7" type="ordered locus">Dret_1369</name>
</gene>
<evidence type="ECO:0000256" key="4">
    <source>
        <dbReference type="ARBA" id="ARBA00022989"/>
    </source>
</evidence>
<dbReference type="Pfam" id="PF04286">
    <property type="entry name" value="DUF445"/>
    <property type="match status" value="2"/>
</dbReference>
<dbReference type="PANTHER" id="PTHR35791:SF1">
    <property type="entry name" value="UPF0754 MEMBRANE PROTEIN YHEB"/>
    <property type="match status" value="1"/>
</dbReference>
<feature type="transmembrane region" description="Helical" evidence="6">
    <location>
        <begin position="178"/>
        <end position="200"/>
    </location>
</feature>
<dbReference type="AlphaFoldDB" id="C8X2L0"/>
<dbReference type="HOGENOM" id="CLU_042384_1_1_7"/>
<dbReference type="Proteomes" id="UP000001052">
    <property type="component" value="Chromosome"/>
</dbReference>
<dbReference type="KEGG" id="drt:Dret_1369"/>
<dbReference type="InterPro" id="IPR007383">
    <property type="entry name" value="DUF445"/>
</dbReference>
<reference evidence="7 8" key="2">
    <citation type="journal article" date="2010" name="Stand. Genomic Sci.">
        <title>Complete genome sequence of Desulfohalobium retbaense type strain (HR(100)).</title>
        <authorList>
            <person name="Spring S."/>
            <person name="Nolan M."/>
            <person name="Lapidus A."/>
            <person name="Glavina Del Rio T."/>
            <person name="Copeland A."/>
            <person name="Tice H."/>
            <person name="Cheng J.F."/>
            <person name="Lucas S."/>
            <person name="Land M."/>
            <person name="Chen F."/>
            <person name="Bruce D."/>
            <person name="Goodwin L."/>
            <person name="Pitluck S."/>
            <person name="Ivanova N."/>
            <person name="Mavromatis K."/>
            <person name="Mikhailova N."/>
            <person name="Pati A."/>
            <person name="Chen A."/>
            <person name="Palaniappan K."/>
            <person name="Hauser L."/>
            <person name="Chang Y.J."/>
            <person name="Jeffries C.D."/>
            <person name="Munk C."/>
            <person name="Kiss H."/>
            <person name="Chain P."/>
            <person name="Han C."/>
            <person name="Brettin T."/>
            <person name="Detter J.C."/>
            <person name="Schuler E."/>
            <person name="Goker M."/>
            <person name="Rohde M."/>
            <person name="Bristow J."/>
            <person name="Eisen J.A."/>
            <person name="Markowitz V."/>
            <person name="Hugenholtz P."/>
            <person name="Kyrpides N.C."/>
            <person name="Klenk H.P."/>
        </authorList>
    </citation>
    <scope>NUCLEOTIDE SEQUENCE [LARGE SCALE GENOMIC DNA]</scope>
    <source>
        <strain evidence="7 8">DSM 5692</strain>
    </source>
</reference>
<accession>C8X2L0</accession>
<keyword evidence="8" id="KW-1185">Reference proteome</keyword>
<protein>
    <recommendedName>
        <fullName evidence="9">DUF445 domain-containing protein</fullName>
    </recommendedName>
</protein>
<keyword evidence="4 6" id="KW-1133">Transmembrane helix</keyword>
<evidence type="ECO:0000256" key="6">
    <source>
        <dbReference type="SAM" id="Phobius"/>
    </source>
</evidence>
<keyword evidence="3 6" id="KW-0812">Transmembrane</keyword>
<comment type="subcellular location">
    <subcellularLocation>
        <location evidence="1">Endomembrane system</location>
    </subcellularLocation>
</comment>
<name>C8X2L0_DESRD</name>
<sequence length="201" mass="23120">MEYLPYLAAPIVCAFIGWLTNYIAVKMLFYPKQPVFIFGWRFQGVFPKRQQALAENIGEMVQNELISHEDITAIMQDPALHAKFRETIAVYVDMFLQEKLTGLNPMIGMVLNGQMLEKVKTLLINEIDGLIPEVIDSAAEELEHRLDFKELVRSKVESFSMDKLEDILMRIMRNEFQFIELVGAVLGFVIGTFQAGLFYFL</sequence>
<evidence type="ECO:0008006" key="9">
    <source>
        <dbReference type="Google" id="ProtNLM"/>
    </source>
</evidence>
<evidence type="ECO:0000256" key="1">
    <source>
        <dbReference type="ARBA" id="ARBA00004308"/>
    </source>
</evidence>
<dbReference type="RefSeq" id="WP_015751804.1">
    <property type="nucleotide sequence ID" value="NC_013223.1"/>
</dbReference>
<dbReference type="GO" id="GO:0012505">
    <property type="term" value="C:endomembrane system"/>
    <property type="evidence" value="ECO:0007669"/>
    <property type="project" value="UniProtKB-SubCell"/>
</dbReference>
<dbReference type="OrthoDB" id="3631561at2"/>
<feature type="transmembrane region" description="Helical" evidence="6">
    <location>
        <begin position="6"/>
        <end position="25"/>
    </location>
</feature>
<reference evidence="8" key="1">
    <citation type="submission" date="2009-09" db="EMBL/GenBank/DDBJ databases">
        <title>The complete chromosome of Desulfohalobium retbaense DSM 5692.</title>
        <authorList>
            <consortium name="US DOE Joint Genome Institute (JGI-PGF)"/>
            <person name="Lucas S."/>
            <person name="Copeland A."/>
            <person name="Lapidus A."/>
            <person name="Glavina del Rio T."/>
            <person name="Dalin E."/>
            <person name="Tice H."/>
            <person name="Bruce D."/>
            <person name="Goodwin L."/>
            <person name="Pitluck S."/>
            <person name="Kyrpides N."/>
            <person name="Mavromatis K."/>
            <person name="Ivanova N."/>
            <person name="Mikhailova N."/>
            <person name="Munk A.C."/>
            <person name="Brettin T."/>
            <person name="Detter J.C."/>
            <person name="Han C."/>
            <person name="Tapia R."/>
            <person name="Larimer F."/>
            <person name="Land M."/>
            <person name="Hauser L."/>
            <person name="Markowitz V."/>
            <person name="Cheng J.-F."/>
            <person name="Hugenholtz P."/>
            <person name="Woyke T."/>
            <person name="Wu D."/>
            <person name="Spring S."/>
            <person name="Klenk H.-P."/>
            <person name="Eisen J.A."/>
        </authorList>
    </citation>
    <scope>NUCLEOTIDE SEQUENCE [LARGE SCALE GENOMIC DNA]</scope>
    <source>
        <strain evidence="8">DSM 5692</strain>
    </source>
</reference>
<evidence type="ECO:0000256" key="3">
    <source>
        <dbReference type="ARBA" id="ARBA00022692"/>
    </source>
</evidence>